<evidence type="ECO:0000256" key="12">
    <source>
        <dbReference type="ARBA" id="ARBA00023026"/>
    </source>
</evidence>
<comment type="caution">
    <text evidence="15">The sequence shown here is derived from an EMBL/GenBank/DDBJ whole genome shotgun (WGS) entry which is preliminary data.</text>
</comment>
<dbReference type="InterPro" id="IPR035965">
    <property type="entry name" value="PAS-like_dom_sf"/>
</dbReference>
<reference evidence="16" key="1">
    <citation type="submission" date="2018-06" db="EMBL/GenBank/DDBJ databases">
        <title>Aestuariibacter litoralis strain KCTC 52945T.</title>
        <authorList>
            <person name="Li X."/>
            <person name="Salam N."/>
            <person name="Li J.-L."/>
            <person name="Chen Y.-M."/>
            <person name="Yang Z.-W."/>
            <person name="Zhang L.-Y."/>
            <person name="Han M.-X."/>
            <person name="Xiao M."/>
            <person name="Li W.-J."/>
        </authorList>
    </citation>
    <scope>NUCLEOTIDE SEQUENCE [LARGE SCALE GENOMIC DNA]</scope>
    <source>
        <strain evidence="16">KCTC 52945</strain>
    </source>
</reference>
<keyword evidence="12" id="KW-0843">Virulence</keyword>
<dbReference type="InterPro" id="IPR000014">
    <property type="entry name" value="PAS"/>
</dbReference>
<evidence type="ECO:0000313" key="15">
    <source>
        <dbReference type="EMBL" id="PZF75775.1"/>
    </source>
</evidence>
<dbReference type="GO" id="GO:0004673">
    <property type="term" value="F:protein histidine kinase activity"/>
    <property type="evidence" value="ECO:0007669"/>
    <property type="project" value="UniProtKB-EC"/>
</dbReference>
<dbReference type="InterPro" id="IPR036890">
    <property type="entry name" value="HATPase_C_sf"/>
</dbReference>
<dbReference type="InterPro" id="IPR011102">
    <property type="entry name" value="Sig_transdc_His_kinase_HWE"/>
</dbReference>
<keyword evidence="5" id="KW-0285">Flavoprotein</keyword>
<feature type="domain" description="PAS" evidence="13">
    <location>
        <begin position="145"/>
        <end position="190"/>
    </location>
</feature>
<keyword evidence="8" id="KW-0677">Repeat</keyword>
<dbReference type="PROSITE" id="PS50113">
    <property type="entry name" value="PAC"/>
    <property type="match status" value="1"/>
</dbReference>
<keyword evidence="16" id="KW-1185">Reference proteome</keyword>
<dbReference type="SUPFAM" id="SSF55785">
    <property type="entry name" value="PYP-like sensor domain (PAS domain)"/>
    <property type="match status" value="3"/>
</dbReference>
<dbReference type="NCBIfam" id="TIGR00229">
    <property type="entry name" value="sensory_box"/>
    <property type="match status" value="3"/>
</dbReference>
<keyword evidence="6" id="KW-0288">FMN</keyword>
<dbReference type="EMBL" id="QKVK01000008">
    <property type="protein sequence ID" value="PZF75775.1"/>
    <property type="molecule type" value="Genomic_DNA"/>
</dbReference>
<keyword evidence="9" id="KW-0547">Nucleotide-binding</keyword>
<evidence type="ECO:0000256" key="3">
    <source>
        <dbReference type="ARBA" id="ARBA00021740"/>
    </source>
</evidence>
<keyword evidence="7" id="KW-0808">Transferase</keyword>
<dbReference type="GO" id="GO:0005524">
    <property type="term" value="F:ATP binding"/>
    <property type="evidence" value="ECO:0007669"/>
    <property type="project" value="UniProtKB-KW"/>
</dbReference>
<organism evidence="15 16">
    <name type="scientific">Aestuariivirga litoralis</name>
    <dbReference type="NCBI Taxonomy" id="2650924"/>
    <lineage>
        <taxon>Bacteria</taxon>
        <taxon>Pseudomonadati</taxon>
        <taxon>Pseudomonadota</taxon>
        <taxon>Alphaproteobacteria</taxon>
        <taxon>Hyphomicrobiales</taxon>
        <taxon>Aestuariivirgaceae</taxon>
        <taxon>Aestuariivirga</taxon>
    </lineage>
</organism>
<dbReference type="Proteomes" id="UP000248795">
    <property type="component" value="Unassembled WGS sequence"/>
</dbReference>
<sequence>MQDDRELLREYRETRQALSELAAIYNDAPVGLAVVGADFRFQRINNRLAELNGVAVEDHIGRTIREVVPKLADIGESLVRKVVETGESILNLEIEGETAAQPGVRRSFLEHWSPIRDEEGRVIAVNIVAEETTAQKRAVRALQASEATVRNVLNSMGDAFLVLDREFRVTLVNSEAARISGKTPEEMVKRPFWELWPDVVGSPFEAMLRDVMRDKLPGLLEYHCATATRALWLDISAYPTSDGVAMFYRDISTRKEAEDQLRRSESRLETALRAGKLGVFEVTYRPQMHYYWDSTVRQIWGLGPEDEVTDAVYWDSLHPEDKPRIIAVGEEIMARAAPRRIDSQYRIIRWSDGAVRWVNVALDIICDAQGPYKMIGTIQDITERKAAEEHAQLLMREINHRSKNLLAVVQAIAQQMAKTSDIETFPQRFAERLAGLASSQDLLVRNYWKGVPLRELVASQLSHYQHLIGGRILLQGPEVRIAPGAAQNLGMALHELGTNAAKYGALSGDRGEVVIAWQLAPGAEGEKDFVLSWTERNGPPVTPPTHKGLGSFIVMRLFKHALSGEVTQDFAPDGVCWSIRASAGSILEGD</sequence>
<dbReference type="Pfam" id="PF08448">
    <property type="entry name" value="PAS_4"/>
    <property type="match status" value="2"/>
</dbReference>
<accession>A0A2W2AJW8</accession>
<dbReference type="PANTHER" id="PTHR41523:SF8">
    <property type="entry name" value="ETHYLENE RESPONSE SENSOR PROTEIN"/>
    <property type="match status" value="1"/>
</dbReference>
<proteinExistence type="predicted"/>
<evidence type="ECO:0000256" key="9">
    <source>
        <dbReference type="ARBA" id="ARBA00022741"/>
    </source>
</evidence>
<evidence type="ECO:0000256" key="6">
    <source>
        <dbReference type="ARBA" id="ARBA00022643"/>
    </source>
</evidence>
<evidence type="ECO:0000259" key="13">
    <source>
        <dbReference type="PROSITE" id="PS50112"/>
    </source>
</evidence>
<dbReference type="PROSITE" id="PS50112">
    <property type="entry name" value="PAS"/>
    <property type="match status" value="2"/>
</dbReference>
<dbReference type="CDD" id="cd00130">
    <property type="entry name" value="PAS"/>
    <property type="match status" value="2"/>
</dbReference>
<dbReference type="SMART" id="SM00091">
    <property type="entry name" value="PAS"/>
    <property type="match status" value="3"/>
</dbReference>
<evidence type="ECO:0000256" key="7">
    <source>
        <dbReference type="ARBA" id="ARBA00022679"/>
    </source>
</evidence>
<evidence type="ECO:0000256" key="11">
    <source>
        <dbReference type="ARBA" id="ARBA00022840"/>
    </source>
</evidence>
<evidence type="ECO:0000259" key="14">
    <source>
        <dbReference type="PROSITE" id="PS50113"/>
    </source>
</evidence>
<dbReference type="Gene3D" id="3.30.565.10">
    <property type="entry name" value="Histidine kinase-like ATPase, C-terminal domain"/>
    <property type="match status" value="1"/>
</dbReference>
<dbReference type="InterPro" id="IPR000700">
    <property type="entry name" value="PAS-assoc_C"/>
</dbReference>
<protein>
    <recommendedName>
        <fullName evidence="3">Blue-light-activated histidine kinase</fullName>
        <ecNumber evidence="2">2.7.13.3</ecNumber>
    </recommendedName>
</protein>
<dbReference type="Pfam" id="PF08447">
    <property type="entry name" value="PAS_3"/>
    <property type="match status" value="1"/>
</dbReference>
<dbReference type="Pfam" id="PF07536">
    <property type="entry name" value="HWE_HK"/>
    <property type="match status" value="1"/>
</dbReference>
<dbReference type="AlphaFoldDB" id="A0A2W2AJW8"/>
<dbReference type="RefSeq" id="WP_111199582.1">
    <property type="nucleotide sequence ID" value="NZ_QKVK01000008.1"/>
</dbReference>
<dbReference type="PANTHER" id="PTHR41523">
    <property type="entry name" value="TWO-COMPONENT SYSTEM SENSOR PROTEIN"/>
    <property type="match status" value="1"/>
</dbReference>
<dbReference type="SMART" id="SM00911">
    <property type="entry name" value="HWE_HK"/>
    <property type="match status" value="1"/>
</dbReference>
<dbReference type="EC" id="2.7.13.3" evidence="2"/>
<evidence type="ECO:0000256" key="1">
    <source>
        <dbReference type="ARBA" id="ARBA00000085"/>
    </source>
</evidence>
<dbReference type="Gene3D" id="2.10.70.100">
    <property type="match status" value="1"/>
</dbReference>
<evidence type="ECO:0000256" key="2">
    <source>
        <dbReference type="ARBA" id="ARBA00012438"/>
    </source>
</evidence>
<keyword evidence="4" id="KW-0597">Phosphoprotein</keyword>
<dbReference type="InterPro" id="IPR013655">
    <property type="entry name" value="PAS_fold_3"/>
</dbReference>
<feature type="domain" description="PAS" evidence="13">
    <location>
        <begin position="264"/>
        <end position="336"/>
    </location>
</feature>
<keyword evidence="10" id="KW-0418">Kinase</keyword>
<dbReference type="InterPro" id="IPR013656">
    <property type="entry name" value="PAS_4"/>
</dbReference>
<evidence type="ECO:0000256" key="5">
    <source>
        <dbReference type="ARBA" id="ARBA00022630"/>
    </source>
</evidence>
<comment type="catalytic activity">
    <reaction evidence="1">
        <text>ATP + protein L-histidine = ADP + protein N-phospho-L-histidine.</text>
        <dbReference type="EC" id="2.7.13.3"/>
    </reaction>
</comment>
<evidence type="ECO:0000313" key="16">
    <source>
        <dbReference type="Proteomes" id="UP000248795"/>
    </source>
</evidence>
<evidence type="ECO:0000256" key="8">
    <source>
        <dbReference type="ARBA" id="ARBA00022737"/>
    </source>
</evidence>
<evidence type="ECO:0000256" key="4">
    <source>
        <dbReference type="ARBA" id="ARBA00022553"/>
    </source>
</evidence>
<name>A0A2W2AJW8_9HYPH</name>
<dbReference type="Gene3D" id="3.30.450.20">
    <property type="entry name" value="PAS domain"/>
    <property type="match status" value="3"/>
</dbReference>
<evidence type="ECO:0000256" key="10">
    <source>
        <dbReference type="ARBA" id="ARBA00022777"/>
    </source>
</evidence>
<gene>
    <name evidence="15" type="ORF">DK847_16240</name>
</gene>
<feature type="domain" description="PAC" evidence="14">
    <location>
        <begin position="341"/>
        <end position="393"/>
    </location>
</feature>
<keyword evidence="11" id="KW-0067">ATP-binding</keyword>